<reference evidence="1" key="1">
    <citation type="submission" date="2021-02" db="EMBL/GenBank/DDBJ databases">
        <authorList>
            <person name="Nowell W R."/>
        </authorList>
    </citation>
    <scope>NUCLEOTIDE SEQUENCE</scope>
</reference>
<name>A0A8S2STF7_9BILA</name>
<dbReference type="Proteomes" id="UP000676336">
    <property type="component" value="Unassembled WGS sequence"/>
</dbReference>
<sequence>ITSLPSNYSLVGQALYRSFLLLIENESIRFVVDFNSRLDNDLCLLQLNFDHRMKKSIYACVHLMEWAMLEVITGWLDRQDIFSTRKHVSKTAMRPVIHVRPWKHIATQFIFA</sequence>
<evidence type="ECO:0000313" key="1">
    <source>
        <dbReference type="EMBL" id="CAF4242980.1"/>
    </source>
</evidence>
<feature type="non-terminal residue" evidence="1">
    <location>
        <position position="1"/>
    </location>
</feature>
<organism evidence="1 2">
    <name type="scientific">Rotaria magnacalcarata</name>
    <dbReference type="NCBI Taxonomy" id="392030"/>
    <lineage>
        <taxon>Eukaryota</taxon>
        <taxon>Metazoa</taxon>
        <taxon>Spiralia</taxon>
        <taxon>Gnathifera</taxon>
        <taxon>Rotifera</taxon>
        <taxon>Eurotatoria</taxon>
        <taxon>Bdelloidea</taxon>
        <taxon>Philodinida</taxon>
        <taxon>Philodinidae</taxon>
        <taxon>Rotaria</taxon>
    </lineage>
</organism>
<dbReference type="EMBL" id="CAJOBI010025613">
    <property type="protein sequence ID" value="CAF4242980.1"/>
    <property type="molecule type" value="Genomic_DNA"/>
</dbReference>
<dbReference type="AlphaFoldDB" id="A0A8S2STF7"/>
<protein>
    <submittedName>
        <fullName evidence="1">Uncharacterized protein</fullName>
    </submittedName>
</protein>
<evidence type="ECO:0000313" key="2">
    <source>
        <dbReference type="Proteomes" id="UP000676336"/>
    </source>
</evidence>
<proteinExistence type="predicted"/>
<comment type="caution">
    <text evidence="1">The sequence shown here is derived from an EMBL/GenBank/DDBJ whole genome shotgun (WGS) entry which is preliminary data.</text>
</comment>
<gene>
    <name evidence="1" type="ORF">SMN809_LOCUS23649</name>
</gene>
<feature type="non-terminal residue" evidence="1">
    <location>
        <position position="112"/>
    </location>
</feature>
<accession>A0A8S2STF7</accession>